<feature type="transmembrane region" description="Helical" evidence="1">
    <location>
        <begin position="73"/>
        <end position="93"/>
    </location>
</feature>
<feature type="transmembrane region" description="Helical" evidence="1">
    <location>
        <begin position="12"/>
        <end position="32"/>
    </location>
</feature>
<reference evidence="2" key="1">
    <citation type="submission" date="2021-01" db="EMBL/GenBank/DDBJ databases">
        <authorList>
            <consortium name="Genoscope - CEA"/>
            <person name="William W."/>
        </authorList>
    </citation>
    <scope>NUCLEOTIDE SEQUENCE</scope>
</reference>
<dbReference type="AlphaFoldDB" id="A0A8S1K8B1"/>
<keyword evidence="3" id="KW-1185">Reference proteome</keyword>
<proteinExistence type="predicted"/>
<evidence type="ECO:0000256" key="1">
    <source>
        <dbReference type="SAM" id="Phobius"/>
    </source>
</evidence>
<name>A0A8S1K8B1_PARPR</name>
<gene>
    <name evidence="2" type="ORF">PPRIM_AZ9-3.1.T0170335</name>
</gene>
<dbReference type="Proteomes" id="UP000688137">
    <property type="component" value="Unassembled WGS sequence"/>
</dbReference>
<evidence type="ECO:0000313" key="2">
    <source>
        <dbReference type="EMBL" id="CAD8050991.1"/>
    </source>
</evidence>
<evidence type="ECO:0000313" key="3">
    <source>
        <dbReference type="Proteomes" id="UP000688137"/>
    </source>
</evidence>
<protein>
    <recommendedName>
        <fullName evidence="4">Transmembrane protein</fullName>
    </recommendedName>
</protein>
<dbReference type="EMBL" id="CAJJDM010000012">
    <property type="protein sequence ID" value="CAD8050991.1"/>
    <property type="molecule type" value="Genomic_DNA"/>
</dbReference>
<accession>A0A8S1K8B1</accession>
<evidence type="ECO:0008006" key="4">
    <source>
        <dbReference type="Google" id="ProtNLM"/>
    </source>
</evidence>
<keyword evidence="1" id="KW-0472">Membrane</keyword>
<organism evidence="2 3">
    <name type="scientific">Paramecium primaurelia</name>
    <dbReference type="NCBI Taxonomy" id="5886"/>
    <lineage>
        <taxon>Eukaryota</taxon>
        <taxon>Sar</taxon>
        <taxon>Alveolata</taxon>
        <taxon>Ciliophora</taxon>
        <taxon>Intramacronucleata</taxon>
        <taxon>Oligohymenophorea</taxon>
        <taxon>Peniculida</taxon>
        <taxon>Parameciidae</taxon>
        <taxon>Paramecium</taxon>
    </lineage>
</organism>
<keyword evidence="1" id="KW-1133">Transmembrane helix</keyword>
<comment type="caution">
    <text evidence="2">The sequence shown here is derived from an EMBL/GenBank/DDBJ whole genome shotgun (WGS) entry which is preliminary data.</text>
</comment>
<sequence length="120" mass="14115">MHVLLHQSSDKFQMGSITLFMLQLCGLVFLYVCQKELLEQHLELQMLFRILDQQYFQLLQAIQYQMKLHRHMLLFQAAVLLLDQLVILDYGLLINKMGVKQPRLVSKIILKFKIQIATGI</sequence>
<keyword evidence="1" id="KW-0812">Transmembrane</keyword>